<evidence type="ECO:0000256" key="1">
    <source>
        <dbReference type="SAM" id="MobiDB-lite"/>
    </source>
</evidence>
<accession>A0A645BRA8</accession>
<organism evidence="2">
    <name type="scientific">bioreactor metagenome</name>
    <dbReference type="NCBI Taxonomy" id="1076179"/>
    <lineage>
        <taxon>unclassified sequences</taxon>
        <taxon>metagenomes</taxon>
        <taxon>ecological metagenomes</taxon>
    </lineage>
</organism>
<reference evidence="2" key="1">
    <citation type="submission" date="2019-08" db="EMBL/GenBank/DDBJ databases">
        <authorList>
            <person name="Kucharzyk K."/>
            <person name="Murdoch R.W."/>
            <person name="Higgins S."/>
            <person name="Loffler F."/>
        </authorList>
    </citation>
    <scope>NUCLEOTIDE SEQUENCE</scope>
</reference>
<feature type="compositionally biased region" description="Acidic residues" evidence="1">
    <location>
        <begin position="239"/>
        <end position="248"/>
    </location>
</feature>
<dbReference type="AlphaFoldDB" id="A0A645BRA8"/>
<gene>
    <name evidence="2" type="ORF">SDC9_114780</name>
</gene>
<feature type="region of interest" description="Disordered" evidence="1">
    <location>
        <begin position="372"/>
        <end position="396"/>
    </location>
</feature>
<sequence length="462" mass="50619">MEQRVPAIAAAFEQLGHAGFGALELFFHGASGLPVAAGRIGLRTGGRGGHDLGLAIAQEWVAEHLVVVLLQREEREDPGQQHNSGNHQEGRLIADGVTQLAERLRQDHIADLGRDLETDHVQGGRQGRIEVQGEVPEDRQDEQRNLERVQHLDCGDGDRVAQNCATEDAQGHDGHAHQQRVADADLAHDDRDDTHHRGLAEDLRGVEDAVDLLAAFLGFEQPGVEIGEHLLIEDRVEGPGEDDEDDDEPQRLHPEQAGHFPDAGLGGLHRAGFVVVGRAGLPEELDQQQGDAENRAHDEVQVRVGGEQEAGHQRDHRVTERAPHAGLAVFEVETAAHALGECFQQANTSHEAGRQDDRAQDHAEHELVLQQWLVDEDDERRNTGGDDADENGQVTLETQPILDGAVEEHQDERHERVHRIHGADLATIQPRAGVLGEPQLEEGPPDTPGHEEEKQRQGALQV</sequence>
<proteinExistence type="predicted"/>
<dbReference type="EMBL" id="VSSQ01021929">
    <property type="protein sequence ID" value="MPM67855.1"/>
    <property type="molecule type" value="Genomic_DNA"/>
</dbReference>
<feature type="region of interest" description="Disordered" evidence="1">
    <location>
        <begin position="412"/>
        <end position="462"/>
    </location>
</feature>
<name>A0A645BRA8_9ZZZZ</name>
<feature type="region of interest" description="Disordered" evidence="1">
    <location>
        <begin position="115"/>
        <end position="143"/>
    </location>
</feature>
<protein>
    <submittedName>
        <fullName evidence="2">Uncharacterized protein</fullName>
    </submittedName>
</protein>
<evidence type="ECO:0000313" key="2">
    <source>
        <dbReference type="EMBL" id="MPM67855.1"/>
    </source>
</evidence>
<feature type="region of interest" description="Disordered" evidence="1">
    <location>
        <begin position="237"/>
        <end position="264"/>
    </location>
</feature>
<comment type="caution">
    <text evidence="2">The sequence shown here is derived from an EMBL/GenBank/DDBJ whole genome shotgun (WGS) entry which is preliminary data.</text>
</comment>